<comment type="similarity">
    <text evidence="1">Belongs to the lcsJ thioesterase family.</text>
</comment>
<dbReference type="SUPFAM" id="SSF54637">
    <property type="entry name" value="Thioesterase/thiol ester dehydrase-isomerase"/>
    <property type="match status" value="1"/>
</dbReference>
<evidence type="ECO:0008006" key="6">
    <source>
        <dbReference type="Google" id="ProtNLM"/>
    </source>
</evidence>
<dbReference type="Proteomes" id="UP001175001">
    <property type="component" value="Unassembled WGS sequence"/>
</dbReference>
<reference evidence="4" key="1">
    <citation type="submission" date="2023-06" db="EMBL/GenBank/DDBJ databases">
        <title>Multi-omics analyses reveal the molecular pathogenesis toolkit of Lasiodiplodia hormozganensis, a cross-kingdom pathogen.</title>
        <authorList>
            <person name="Felix C."/>
            <person name="Meneses R."/>
            <person name="Goncalves M.F.M."/>
            <person name="Tilleman L."/>
            <person name="Duarte A.S."/>
            <person name="Jorrin-Novo J.V."/>
            <person name="Van De Peer Y."/>
            <person name="Deforce D."/>
            <person name="Van Nieuwerburgh F."/>
            <person name="Esteves A.C."/>
            <person name="Alves A."/>
        </authorList>
    </citation>
    <scope>NUCLEOTIDE SEQUENCE</scope>
    <source>
        <strain evidence="4">CBS 339.90</strain>
    </source>
</reference>
<dbReference type="InterPro" id="IPR051490">
    <property type="entry name" value="THEM6_lcsJ_thioesterase"/>
</dbReference>
<comment type="caution">
    <text evidence="4">The sequence shown here is derived from an EMBL/GenBank/DDBJ whole genome shotgun (WGS) entry which is preliminary data.</text>
</comment>
<evidence type="ECO:0000313" key="4">
    <source>
        <dbReference type="EMBL" id="KAK0650208.1"/>
    </source>
</evidence>
<feature type="transmembrane region" description="Helical" evidence="3">
    <location>
        <begin position="36"/>
        <end position="58"/>
    </location>
</feature>
<proteinExistence type="inferred from homology"/>
<dbReference type="Pfam" id="PF13279">
    <property type="entry name" value="4HBT_2"/>
    <property type="match status" value="1"/>
</dbReference>
<evidence type="ECO:0000256" key="3">
    <source>
        <dbReference type="SAM" id="Phobius"/>
    </source>
</evidence>
<dbReference type="InterPro" id="IPR029069">
    <property type="entry name" value="HotDog_dom_sf"/>
</dbReference>
<gene>
    <name evidence="4" type="ORF">DIS24_g7023</name>
</gene>
<sequence length="380" mass="41476">MSASTKLPVIAAIAGAGASLAAMASSTTLRAFLSRVLGISAPGGVWRLVALILAAINFKNLPFMWHIRLFRGLLYHLYLQPTPLPPRALFQPIITSTRSPLVECDYNLHKSNSTYFSDLDVSRMHLLSALLRQGIRQRHDPTKHKESPTKELGGDAPGSFAIALGGITCHFKREVPPYARYEIWTRLLCWDRKWLYLVSHIVRPGVAKPAAYTLQPWRKGGKKKNGVIDDGMTPEDAAKLREKLKGAVYATSITKYVVKKGRWTVPAERVLLNSGVLPGPRPAELGSLESNGSASAPPPLTSGAVASADVDGSYVLPAFPPRDGKEGENGELTWVEIEAERQRGLKLAELFAGLDDAHNEFTGGADGVLGEYNDMLTPFW</sequence>
<dbReference type="AlphaFoldDB" id="A0AA39YCU9"/>
<keyword evidence="3" id="KW-0472">Membrane</keyword>
<dbReference type="CDD" id="cd00586">
    <property type="entry name" value="4HBT"/>
    <property type="match status" value="1"/>
</dbReference>
<evidence type="ECO:0000313" key="5">
    <source>
        <dbReference type="Proteomes" id="UP001175001"/>
    </source>
</evidence>
<name>A0AA39YCU9_9PEZI</name>
<keyword evidence="3" id="KW-0812">Transmembrane</keyword>
<dbReference type="EMBL" id="JAUJDW010000038">
    <property type="protein sequence ID" value="KAK0650208.1"/>
    <property type="molecule type" value="Genomic_DNA"/>
</dbReference>
<accession>A0AA39YCU9</accession>
<evidence type="ECO:0000256" key="1">
    <source>
        <dbReference type="ARBA" id="ARBA00038476"/>
    </source>
</evidence>
<evidence type="ECO:0000256" key="2">
    <source>
        <dbReference type="SAM" id="MobiDB-lite"/>
    </source>
</evidence>
<protein>
    <recommendedName>
        <fullName evidence="6">Thioesterase atnL</fullName>
    </recommendedName>
</protein>
<feature type="region of interest" description="Disordered" evidence="2">
    <location>
        <begin position="283"/>
        <end position="303"/>
    </location>
</feature>
<keyword evidence="5" id="KW-1185">Reference proteome</keyword>
<organism evidence="4 5">
    <name type="scientific">Lasiodiplodia hormozganensis</name>
    <dbReference type="NCBI Taxonomy" id="869390"/>
    <lineage>
        <taxon>Eukaryota</taxon>
        <taxon>Fungi</taxon>
        <taxon>Dikarya</taxon>
        <taxon>Ascomycota</taxon>
        <taxon>Pezizomycotina</taxon>
        <taxon>Dothideomycetes</taxon>
        <taxon>Dothideomycetes incertae sedis</taxon>
        <taxon>Botryosphaeriales</taxon>
        <taxon>Botryosphaeriaceae</taxon>
        <taxon>Lasiodiplodia</taxon>
    </lineage>
</organism>
<dbReference type="PANTHER" id="PTHR12475">
    <property type="match status" value="1"/>
</dbReference>
<keyword evidence="3" id="KW-1133">Transmembrane helix</keyword>
<dbReference type="PANTHER" id="PTHR12475:SF4">
    <property type="entry name" value="PROTEIN THEM6"/>
    <property type="match status" value="1"/>
</dbReference>